<evidence type="ECO:0000313" key="3">
    <source>
        <dbReference type="Proteomes" id="UP000077202"/>
    </source>
</evidence>
<evidence type="ECO:0008006" key="4">
    <source>
        <dbReference type="Google" id="ProtNLM"/>
    </source>
</evidence>
<protein>
    <recommendedName>
        <fullName evidence="4">High-affinity nitrate transporter</fullName>
    </recommendedName>
</protein>
<dbReference type="GO" id="GO:0005886">
    <property type="term" value="C:plasma membrane"/>
    <property type="evidence" value="ECO:0007669"/>
    <property type="project" value="TreeGrafter"/>
</dbReference>
<comment type="caution">
    <text evidence="2">The sequence shown here is derived from an EMBL/GenBank/DDBJ whole genome shotgun (WGS) entry which is preliminary data.</text>
</comment>
<keyword evidence="3" id="KW-1185">Reference proteome</keyword>
<proteinExistence type="predicted"/>
<gene>
    <name evidence="2" type="ORF">AXG93_4601s1100</name>
</gene>
<dbReference type="InterPro" id="IPR016605">
    <property type="entry name" value="Transptr_NO3_Nar2"/>
</dbReference>
<dbReference type="GO" id="GO:0015112">
    <property type="term" value="F:nitrate transmembrane transporter activity"/>
    <property type="evidence" value="ECO:0007669"/>
    <property type="project" value="TreeGrafter"/>
</dbReference>
<keyword evidence="1" id="KW-0812">Transmembrane</keyword>
<dbReference type="Proteomes" id="UP000077202">
    <property type="component" value="Unassembled WGS sequence"/>
</dbReference>
<keyword evidence="1" id="KW-0472">Membrane</keyword>
<reference evidence="2" key="1">
    <citation type="submission" date="2016-03" db="EMBL/GenBank/DDBJ databases">
        <title>Mechanisms controlling the formation of the plant cell surface in tip-growing cells are functionally conserved among land plants.</title>
        <authorList>
            <person name="Honkanen S."/>
            <person name="Jones V.A."/>
            <person name="Morieri G."/>
            <person name="Champion C."/>
            <person name="Hetherington A.J."/>
            <person name="Kelly S."/>
            <person name="Saint-Marcoux D."/>
            <person name="Proust H."/>
            <person name="Prescott H."/>
            <person name="Dolan L."/>
        </authorList>
    </citation>
    <scope>NUCLEOTIDE SEQUENCE [LARGE SCALE GENOMIC DNA]</scope>
    <source>
        <tissue evidence="2">Whole gametophyte</tissue>
    </source>
</reference>
<evidence type="ECO:0000313" key="2">
    <source>
        <dbReference type="EMBL" id="OAE26011.1"/>
    </source>
</evidence>
<sequence length="337" mass="35466">MEAALSSEGASVSAGAAGSCSAAAGLDCAPPLPPPRVQPNSSKSSGQIISAAASAVTRRQSTVGPRGNSFDADTTLCTTIVVFSTCSPSSYASSSVIPNELRHSRAHLLLKNGMGGGKFTVMACGVLQCVVRSLAVAALVLASTSFAEAGVLFSTLDESINVAVEIQGQNVTEGPVNRVAKVGDDRLVVSWNLNSSLMGLGVDKNYVSLKLRLCFAPISQLERGWRKTNDDLHRDKTCTIVIANQKYTTDGNSTVWRIPKNVPGATYFVRAYATDERGQQLAYGQSTDQLKTSNLITIIPISGRHVTIDIASGVFSVFSIASLIAFLASEFAQTSNR</sequence>
<dbReference type="AlphaFoldDB" id="A0A176W0I1"/>
<name>A0A176W0I1_MARPO</name>
<dbReference type="GO" id="GO:0010167">
    <property type="term" value="P:response to nitrate"/>
    <property type="evidence" value="ECO:0007669"/>
    <property type="project" value="InterPro"/>
</dbReference>
<dbReference type="PANTHER" id="PTHR34806">
    <property type="entry name" value="HIGH-AFFINITY NITRATE TRANSPORTER 3.2"/>
    <property type="match status" value="1"/>
</dbReference>
<dbReference type="PANTHER" id="PTHR34806:SF1">
    <property type="entry name" value="HIGH-AFFINITY NITRATE TRANSPORTER 3.1"/>
    <property type="match status" value="1"/>
</dbReference>
<dbReference type="EMBL" id="LVLJ01002264">
    <property type="protein sequence ID" value="OAE26011.1"/>
    <property type="molecule type" value="Genomic_DNA"/>
</dbReference>
<evidence type="ECO:0000256" key="1">
    <source>
        <dbReference type="SAM" id="Phobius"/>
    </source>
</evidence>
<keyword evidence="1" id="KW-1133">Transmembrane helix</keyword>
<organism evidence="2 3">
    <name type="scientific">Marchantia polymorpha subsp. ruderalis</name>
    <dbReference type="NCBI Taxonomy" id="1480154"/>
    <lineage>
        <taxon>Eukaryota</taxon>
        <taxon>Viridiplantae</taxon>
        <taxon>Streptophyta</taxon>
        <taxon>Embryophyta</taxon>
        <taxon>Marchantiophyta</taxon>
        <taxon>Marchantiopsida</taxon>
        <taxon>Marchantiidae</taxon>
        <taxon>Marchantiales</taxon>
        <taxon>Marchantiaceae</taxon>
        <taxon>Marchantia</taxon>
    </lineage>
</organism>
<feature type="transmembrane region" description="Helical" evidence="1">
    <location>
        <begin position="310"/>
        <end position="328"/>
    </location>
</feature>
<accession>A0A176W0I1</accession>
<dbReference type="Pfam" id="PF16974">
    <property type="entry name" value="NAR2"/>
    <property type="match status" value="1"/>
</dbReference>